<accession>A0A4Y2U903</accession>
<protein>
    <submittedName>
        <fullName evidence="1">Uncharacterized protein</fullName>
    </submittedName>
</protein>
<comment type="caution">
    <text evidence="1">The sequence shown here is derived from an EMBL/GenBank/DDBJ whole genome shotgun (WGS) entry which is preliminary data.</text>
</comment>
<sequence>MSHATDVVAKPTICSWDLVDRIYVLINFSVENFSYLQPQLLPKSEKSSTPLILMVIMQDKGRRVPKSKGRYLPFSGVMFFFTLPLWRHHGLWCYEQWPGPLSERDV</sequence>
<feature type="non-terminal residue" evidence="1">
    <location>
        <position position="106"/>
    </location>
</feature>
<evidence type="ECO:0000313" key="2">
    <source>
        <dbReference type="Proteomes" id="UP000499080"/>
    </source>
</evidence>
<dbReference type="Proteomes" id="UP000499080">
    <property type="component" value="Unassembled WGS sequence"/>
</dbReference>
<proteinExistence type="predicted"/>
<dbReference type="AlphaFoldDB" id="A0A4Y2U903"/>
<dbReference type="EMBL" id="BGPR01034240">
    <property type="protein sequence ID" value="GBO08531.1"/>
    <property type="molecule type" value="Genomic_DNA"/>
</dbReference>
<reference evidence="1 2" key="1">
    <citation type="journal article" date="2019" name="Sci. Rep.">
        <title>Orb-weaving spider Araneus ventricosus genome elucidates the spidroin gene catalogue.</title>
        <authorList>
            <person name="Kono N."/>
            <person name="Nakamura H."/>
            <person name="Ohtoshi R."/>
            <person name="Moran D.A.P."/>
            <person name="Shinohara A."/>
            <person name="Yoshida Y."/>
            <person name="Fujiwara M."/>
            <person name="Mori M."/>
            <person name="Tomita M."/>
            <person name="Arakawa K."/>
        </authorList>
    </citation>
    <scope>NUCLEOTIDE SEQUENCE [LARGE SCALE GENOMIC DNA]</scope>
</reference>
<organism evidence="1 2">
    <name type="scientific">Araneus ventricosus</name>
    <name type="common">Orbweaver spider</name>
    <name type="synonym">Epeira ventricosa</name>
    <dbReference type="NCBI Taxonomy" id="182803"/>
    <lineage>
        <taxon>Eukaryota</taxon>
        <taxon>Metazoa</taxon>
        <taxon>Ecdysozoa</taxon>
        <taxon>Arthropoda</taxon>
        <taxon>Chelicerata</taxon>
        <taxon>Arachnida</taxon>
        <taxon>Araneae</taxon>
        <taxon>Araneomorphae</taxon>
        <taxon>Entelegynae</taxon>
        <taxon>Araneoidea</taxon>
        <taxon>Araneidae</taxon>
        <taxon>Araneus</taxon>
    </lineage>
</organism>
<keyword evidence="2" id="KW-1185">Reference proteome</keyword>
<evidence type="ECO:0000313" key="1">
    <source>
        <dbReference type="EMBL" id="GBO08531.1"/>
    </source>
</evidence>
<gene>
    <name evidence="1" type="ORF">AVEN_227848_1</name>
</gene>
<name>A0A4Y2U903_ARAVE</name>